<gene>
    <name evidence="3" type="ORF">OHAE_4914</name>
</gene>
<dbReference type="Gene3D" id="3.40.190.10">
    <property type="entry name" value="Periplasmic binding protein-like II"/>
    <property type="match status" value="1"/>
</dbReference>
<feature type="signal peptide" evidence="2">
    <location>
        <begin position="1"/>
        <end position="22"/>
    </location>
</feature>
<dbReference type="PANTHER" id="PTHR42928:SF1">
    <property type="entry name" value="BLR4371 PROTEIN"/>
    <property type="match status" value="1"/>
</dbReference>
<organism evidence="3 4">
    <name type="scientific">Ochrobactrum soli</name>
    <dbReference type="NCBI Taxonomy" id="2448455"/>
    <lineage>
        <taxon>Bacteria</taxon>
        <taxon>Pseudomonadati</taxon>
        <taxon>Pseudomonadota</taxon>
        <taxon>Alphaproteobacteria</taxon>
        <taxon>Hyphomicrobiales</taxon>
        <taxon>Brucellaceae</taxon>
        <taxon>Brucella/Ochrobactrum group</taxon>
        <taxon>Ochrobactrum</taxon>
    </lineage>
</organism>
<reference evidence="4" key="1">
    <citation type="submission" date="2017-12" db="EMBL/GenBank/DDBJ databases">
        <authorList>
            <person name="Diaz M."/>
        </authorList>
    </citation>
    <scope>NUCLEOTIDE SEQUENCE [LARGE SCALE GENOMIC DNA]</scope>
    <source>
        <strain evidence="4">FI11154</strain>
    </source>
</reference>
<protein>
    <submittedName>
        <fullName evidence="3">Tricarboxylate transport protein TctC</fullName>
    </submittedName>
</protein>
<evidence type="ECO:0000256" key="2">
    <source>
        <dbReference type="SAM" id="SignalP"/>
    </source>
</evidence>
<evidence type="ECO:0000313" key="3">
    <source>
        <dbReference type="EMBL" id="SPL62122.1"/>
    </source>
</evidence>
<comment type="similarity">
    <text evidence="1">Belongs to the UPF0065 (bug) family.</text>
</comment>
<evidence type="ECO:0000256" key="1">
    <source>
        <dbReference type="ARBA" id="ARBA00006987"/>
    </source>
</evidence>
<accession>A0A2P9HDF1</accession>
<evidence type="ECO:0000313" key="4">
    <source>
        <dbReference type="Proteomes" id="UP000246073"/>
    </source>
</evidence>
<dbReference type="RefSeq" id="WP_109366259.1">
    <property type="nucleotide sequence ID" value="NZ_OOFM01000001.1"/>
</dbReference>
<keyword evidence="2" id="KW-0732">Signal</keyword>
<dbReference type="EMBL" id="OOFM01000001">
    <property type="protein sequence ID" value="SPL62122.1"/>
    <property type="molecule type" value="Genomic_DNA"/>
</dbReference>
<dbReference type="InterPro" id="IPR042100">
    <property type="entry name" value="Bug_dom1"/>
</dbReference>
<dbReference type="PIRSF" id="PIRSF017082">
    <property type="entry name" value="YflP"/>
    <property type="match status" value="1"/>
</dbReference>
<dbReference type="AlphaFoldDB" id="A0A2P9HDF1"/>
<sequence length="330" mass="35910">MRYSTAFLALIAAMSFSDIAQAEWKPTQDLEFVAGAGPGGGTDLFARTIQSIIQKYDLADVDVVVTNKPAGAGSEAFMYGVTGGKDPYKLLFGNNNAWLLPMKARVGYSMDDLTPVASMARDVFLLWANKDSAYKIYQDVANAAKDKSAPLKSGGTQSKDGDEILVRMIAAEAGGNFIYIPFKSGSEAAVQLAGGHIDINTNNPSENVGQWAGGAVRPICVFADAKLEDTNKVYDGQGFGDIPTCASQGSKIQSYEIPRTIFSAAKLTNEQQAYFRDLLSKVREKPEWQAYLQKTMQGDLFLQGSELQTYIDQDSARARAVFEREGWLVK</sequence>
<dbReference type="Gene3D" id="3.40.190.150">
    <property type="entry name" value="Bordetella uptake gene, domain 1"/>
    <property type="match status" value="1"/>
</dbReference>
<dbReference type="CDD" id="cd07012">
    <property type="entry name" value="PBP2_Bug_TTT"/>
    <property type="match status" value="1"/>
</dbReference>
<name>A0A2P9HDF1_9HYPH</name>
<dbReference type="Proteomes" id="UP000246073">
    <property type="component" value="Unassembled WGS sequence"/>
</dbReference>
<dbReference type="PANTHER" id="PTHR42928">
    <property type="entry name" value="TRICARBOXYLATE-BINDING PROTEIN"/>
    <property type="match status" value="1"/>
</dbReference>
<dbReference type="Pfam" id="PF03401">
    <property type="entry name" value="TctC"/>
    <property type="match status" value="1"/>
</dbReference>
<feature type="chain" id="PRO_5015121863" evidence="2">
    <location>
        <begin position="23"/>
        <end position="330"/>
    </location>
</feature>
<dbReference type="InterPro" id="IPR005064">
    <property type="entry name" value="BUG"/>
</dbReference>
<proteinExistence type="inferred from homology"/>